<dbReference type="KEGG" id="gtr:GLOTRDRAFT_132610"/>
<keyword evidence="2" id="KW-1133">Transmembrane helix</keyword>
<evidence type="ECO:0000256" key="1">
    <source>
        <dbReference type="SAM" id="MobiDB-lite"/>
    </source>
</evidence>
<dbReference type="HOGENOM" id="CLU_033085_1_0_1"/>
<keyword evidence="2" id="KW-0812">Transmembrane</keyword>
<feature type="region of interest" description="Disordered" evidence="1">
    <location>
        <begin position="363"/>
        <end position="429"/>
    </location>
</feature>
<gene>
    <name evidence="4" type="ORF">GLOTRDRAFT_132610</name>
</gene>
<dbReference type="eggNOG" id="ENOG502SKDC">
    <property type="taxonomic scope" value="Eukaryota"/>
</dbReference>
<organism evidence="4 5">
    <name type="scientific">Gloeophyllum trabeum (strain ATCC 11539 / FP-39264 / Madison 617)</name>
    <name type="common">Brown rot fungus</name>
    <dbReference type="NCBI Taxonomy" id="670483"/>
    <lineage>
        <taxon>Eukaryota</taxon>
        <taxon>Fungi</taxon>
        <taxon>Dikarya</taxon>
        <taxon>Basidiomycota</taxon>
        <taxon>Agaricomycotina</taxon>
        <taxon>Agaricomycetes</taxon>
        <taxon>Gloeophyllales</taxon>
        <taxon>Gloeophyllaceae</taxon>
        <taxon>Gloeophyllum</taxon>
    </lineage>
</organism>
<evidence type="ECO:0000313" key="5">
    <source>
        <dbReference type="Proteomes" id="UP000030669"/>
    </source>
</evidence>
<evidence type="ECO:0000256" key="3">
    <source>
        <dbReference type="SAM" id="SignalP"/>
    </source>
</evidence>
<dbReference type="AlphaFoldDB" id="S7PWA0"/>
<feature type="signal peptide" evidence="3">
    <location>
        <begin position="1"/>
        <end position="20"/>
    </location>
</feature>
<dbReference type="GeneID" id="19302535"/>
<dbReference type="RefSeq" id="XP_007869698.1">
    <property type="nucleotide sequence ID" value="XM_007871507.1"/>
</dbReference>
<protein>
    <recommendedName>
        <fullName evidence="6">Mid2 domain-containing protein</fullName>
    </recommendedName>
</protein>
<evidence type="ECO:0000313" key="4">
    <source>
        <dbReference type="EMBL" id="EPQ51798.1"/>
    </source>
</evidence>
<reference evidence="4 5" key="1">
    <citation type="journal article" date="2012" name="Science">
        <title>The Paleozoic origin of enzymatic lignin decomposition reconstructed from 31 fungal genomes.</title>
        <authorList>
            <person name="Floudas D."/>
            <person name="Binder M."/>
            <person name="Riley R."/>
            <person name="Barry K."/>
            <person name="Blanchette R.A."/>
            <person name="Henrissat B."/>
            <person name="Martinez A.T."/>
            <person name="Otillar R."/>
            <person name="Spatafora J.W."/>
            <person name="Yadav J.S."/>
            <person name="Aerts A."/>
            <person name="Benoit I."/>
            <person name="Boyd A."/>
            <person name="Carlson A."/>
            <person name="Copeland A."/>
            <person name="Coutinho P.M."/>
            <person name="de Vries R.P."/>
            <person name="Ferreira P."/>
            <person name="Findley K."/>
            <person name="Foster B."/>
            <person name="Gaskell J."/>
            <person name="Glotzer D."/>
            <person name="Gorecki P."/>
            <person name="Heitman J."/>
            <person name="Hesse C."/>
            <person name="Hori C."/>
            <person name="Igarashi K."/>
            <person name="Jurgens J.A."/>
            <person name="Kallen N."/>
            <person name="Kersten P."/>
            <person name="Kohler A."/>
            <person name="Kuees U."/>
            <person name="Kumar T.K.A."/>
            <person name="Kuo A."/>
            <person name="LaButti K."/>
            <person name="Larrondo L.F."/>
            <person name="Lindquist E."/>
            <person name="Ling A."/>
            <person name="Lombard V."/>
            <person name="Lucas S."/>
            <person name="Lundell T."/>
            <person name="Martin R."/>
            <person name="McLaughlin D.J."/>
            <person name="Morgenstern I."/>
            <person name="Morin E."/>
            <person name="Murat C."/>
            <person name="Nagy L.G."/>
            <person name="Nolan M."/>
            <person name="Ohm R.A."/>
            <person name="Patyshakuliyeva A."/>
            <person name="Rokas A."/>
            <person name="Ruiz-Duenas F.J."/>
            <person name="Sabat G."/>
            <person name="Salamov A."/>
            <person name="Samejima M."/>
            <person name="Schmutz J."/>
            <person name="Slot J.C."/>
            <person name="St John F."/>
            <person name="Stenlid J."/>
            <person name="Sun H."/>
            <person name="Sun S."/>
            <person name="Syed K."/>
            <person name="Tsang A."/>
            <person name="Wiebenga A."/>
            <person name="Young D."/>
            <person name="Pisabarro A."/>
            <person name="Eastwood D.C."/>
            <person name="Martin F."/>
            <person name="Cullen D."/>
            <person name="Grigoriev I.V."/>
            <person name="Hibbett D.S."/>
        </authorList>
    </citation>
    <scope>NUCLEOTIDE SEQUENCE [LARGE SCALE GENOMIC DNA]</scope>
    <source>
        <strain evidence="4 5">ATCC 11539</strain>
    </source>
</reference>
<accession>S7PWA0</accession>
<sequence length="429" mass="44953">MSWALIVVLFAIIKLPFCAGVNVTFTPPTQCDHLNVSWTGGQPPFEFNFISVYGRQLVQSVDSSAFSDGKGFFQMRIPFPSGTQMLFVMKDATGYPAGTTSSLVSVGPNVGGTKCNTTIIPPDFTFATDDGVQQCQSFQFYDYNGGTTQPVTIMGIIPGDQVFTLAPPKGSTSFNWTENMPSFSTVLFTMVDSAGHRGGVTQLLTVEQTGNSGCLNKSFPAPNPTPPAQVSNVLPPGASQASSSSGKDKGLSAAQFAGIPIACVVGGIAIFAVIITAVRQRRAKLQRRRDAAALDMGEGSAAPENIITPFPPHMFEHSCAASGPISMHAGGALGSTTNLSVHSGIGAIFPSYHPLSYGNTAGQEALDPYEPPDYHSVIASPDTSTTGAGNSSSSRAGLRIYTVTNHSDSSPDAVDEKATLPHINQSDAQ</sequence>
<keyword evidence="5" id="KW-1185">Reference proteome</keyword>
<feature type="chain" id="PRO_5004555581" description="Mid2 domain-containing protein" evidence="3">
    <location>
        <begin position="21"/>
        <end position="429"/>
    </location>
</feature>
<evidence type="ECO:0008006" key="6">
    <source>
        <dbReference type="Google" id="ProtNLM"/>
    </source>
</evidence>
<proteinExistence type="predicted"/>
<feature type="compositionally biased region" description="Low complexity" evidence="1">
    <location>
        <begin position="235"/>
        <end position="245"/>
    </location>
</feature>
<dbReference type="EMBL" id="KB469309">
    <property type="protein sequence ID" value="EPQ51798.1"/>
    <property type="molecule type" value="Genomic_DNA"/>
</dbReference>
<feature type="compositionally biased region" description="Low complexity" evidence="1">
    <location>
        <begin position="383"/>
        <end position="397"/>
    </location>
</feature>
<dbReference type="OrthoDB" id="2591431at2759"/>
<dbReference type="OMA" id="YMSALAG"/>
<dbReference type="STRING" id="670483.S7PWA0"/>
<feature type="region of interest" description="Disordered" evidence="1">
    <location>
        <begin position="215"/>
        <end position="247"/>
    </location>
</feature>
<dbReference type="Proteomes" id="UP000030669">
    <property type="component" value="Unassembled WGS sequence"/>
</dbReference>
<name>S7PWA0_GLOTA</name>
<feature type="transmembrane region" description="Helical" evidence="2">
    <location>
        <begin position="256"/>
        <end position="278"/>
    </location>
</feature>
<keyword evidence="2" id="KW-0472">Membrane</keyword>
<keyword evidence="3" id="KW-0732">Signal</keyword>
<evidence type="ECO:0000256" key="2">
    <source>
        <dbReference type="SAM" id="Phobius"/>
    </source>
</evidence>